<keyword evidence="5" id="KW-1185">Reference proteome</keyword>
<name>A0ABS2QHG0_9BACI</name>
<protein>
    <submittedName>
        <fullName evidence="4">HSP20 family protein</fullName>
    </submittedName>
</protein>
<dbReference type="SUPFAM" id="SSF49764">
    <property type="entry name" value="HSP20-like chaperones"/>
    <property type="match status" value="1"/>
</dbReference>
<dbReference type="PROSITE" id="PS01031">
    <property type="entry name" value="SHSP"/>
    <property type="match status" value="1"/>
</dbReference>
<reference evidence="4 5" key="1">
    <citation type="submission" date="2021-01" db="EMBL/GenBank/DDBJ databases">
        <title>Genomic Encyclopedia of Type Strains, Phase IV (KMG-IV): sequencing the most valuable type-strain genomes for metagenomic binning, comparative biology and taxonomic classification.</title>
        <authorList>
            <person name="Goeker M."/>
        </authorList>
    </citation>
    <scope>NUCLEOTIDE SEQUENCE [LARGE SCALE GENOMIC DNA]</scope>
    <source>
        <strain evidence="4 5">DSM 105482</strain>
    </source>
</reference>
<dbReference type="InterPro" id="IPR031107">
    <property type="entry name" value="Small_HSP"/>
</dbReference>
<dbReference type="Pfam" id="PF00011">
    <property type="entry name" value="HSP20"/>
    <property type="match status" value="1"/>
</dbReference>
<organism evidence="4 5">
    <name type="scientific">Peribacillus deserti</name>
    <dbReference type="NCBI Taxonomy" id="673318"/>
    <lineage>
        <taxon>Bacteria</taxon>
        <taxon>Bacillati</taxon>
        <taxon>Bacillota</taxon>
        <taxon>Bacilli</taxon>
        <taxon>Bacillales</taxon>
        <taxon>Bacillaceae</taxon>
        <taxon>Peribacillus</taxon>
    </lineage>
</organism>
<evidence type="ECO:0000313" key="5">
    <source>
        <dbReference type="Proteomes" id="UP000823486"/>
    </source>
</evidence>
<dbReference type="Gene3D" id="2.60.40.790">
    <property type="match status" value="1"/>
</dbReference>
<feature type="domain" description="SHSP" evidence="3">
    <location>
        <begin position="45"/>
        <end position="155"/>
    </location>
</feature>
<dbReference type="InterPro" id="IPR008978">
    <property type="entry name" value="HSP20-like_chaperone"/>
</dbReference>
<dbReference type="CDD" id="cd06464">
    <property type="entry name" value="ACD_sHsps-like"/>
    <property type="match status" value="1"/>
</dbReference>
<accession>A0ABS2QHG0</accession>
<gene>
    <name evidence="4" type="ORF">JOC77_002031</name>
</gene>
<evidence type="ECO:0000313" key="4">
    <source>
        <dbReference type="EMBL" id="MBM7692601.1"/>
    </source>
</evidence>
<comment type="caution">
    <text evidence="4">The sequence shown here is derived from an EMBL/GenBank/DDBJ whole genome shotgun (WGS) entry which is preliminary data.</text>
</comment>
<dbReference type="PANTHER" id="PTHR11527">
    <property type="entry name" value="HEAT-SHOCK PROTEIN 20 FAMILY MEMBER"/>
    <property type="match status" value="1"/>
</dbReference>
<dbReference type="Proteomes" id="UP000823486">
    <property type="component" value="Unassembled WGS sequence"/>
</dbReference>
<dbReference type="InterPro" id="IPR002068">
    <property type="entry name" value="A-crystallin/Hsp20_dom"/>
</dbReference>
<evidence type="ECO:0000259" key="3">
    <source>
        <dbReference type="PROSITE" id="PS01031"/>
    </source>
</evidence>
<evidence type="ECO:0000256" key="2">
    <source>
        <dbReference type="RuleBase" id="RU003616"/>
    </source>
</evidence>
<evidence type="ECO:0000256" key="1">
    <source>
        <dbReference type="PROSITE-ProRule" id="PRU00285"/>
    </source>
</evidence>
<sequence>MKLPDHSSKPPRKEPFSELRSAFDLFFSEKPIKGILQSMDELFTLSFTERSFPLDVQEKDDRYIVAAQLPGIPRQQIDIEMLKQSLVITVTQQAALEKRNDLNSDIHREQSLRKMSKTISFNKPINDKNITANHKDGLLLVTVPKIKGKRISISE</sequence>
<dbReference type="RefSeq" id="WP_204542413.1">
    <property type="nucleotide sequence ID" value="NZ_JAFBFI010000007.1"/>
</dbReference>
<dbReference type="EMBL" id="JAFBFI010000007">
    <property type="protein sequence ID" value="MBM7692601.1"/>
    <property type="molecule type" value="Genomic_DNA"/>
</dbReference>
<comment type="similarity">
    <text evidence="1 2">Belongs to the small heat shock protein (HSP20) family.</text>
</comment>
<proteinExistence type="inferred from homology"/>